<dbReference type="EMBL" id="JADKYB010000033">
    <property type="protein sequence ID" value="MBM9510225.1"/>
    <property type="molecule type" value="Genomic_DNA"/>
</dbReference>
<reference evidence="2 3" key="1">
    <citation type="submission" date="2021-01" db="EMBL/GenBank/DDBJ databases">
        <title>Streptomyces acididurans sp. nov., isolated from a peat swamp forest soil.</title>
        <authorList>
            <person name="Chantavorakit T."/>
            <person name="Duangmal K."/>
        </authorList>
    </citation>
    <scope>NUCLEOTIDE SEQUENCE [LARGE SCALE GENOMIC DNA]</scope>
    <source>
        <strain evidence="2 3">KK5PA1</strain>
    </source>
</reference>
<organism evidence="2 3">
    <name type="scientific">Actinacidiphila acididurans</name>
    <dbReference type="NCBI Taxonomy" id="2784346"/>
    <lineage>
        <taxon>Bacteria</taxon>
        <taxon>Bacillati</taxon>
        <taxon>Actinomycetota</taxon>
        <taxon>Actinomycetes</taxon>
        <taxon>Kitasatosporales</taxon>
        <taxon>Streptomycetaceae</taxon>
        <taxon>Actinacidiphila</taxon>
    </lineage>
</organism>
<keyword evidence="3" id="KW-1185">Reference proteome</keyword>
<dbReference type="RefSeq" id="WP_205363988.1">
    <property type="nucleotide sequence ID" value="NZ_JADKYB010000033.1"/>
</dbReference>
<feature type="compositionally biased region" description="Acidic residues" evidence="1">
    <location>
        <begin position="164"/>
        <end position="178"/>
    </location>
</feature>
<evidence type="ECO:0000256" key="1">
    <source>
        <dbReference type="SAM" id="MobiDB-lite"/>
    </source>
</evidence>
<accession>A0ABS2U3N7</accession>
<feature type="region of interest" description="Disordered" evidence="1">
    <location>
        <begin position="151"/>
        <end position="178"/>
    </location>
</feature>
<dbReference type="InterPro" id="IPR001387">
    <property type="entry name" value="Cro/C1-type_HTH"/>
</dbReference>
<dbReference type="Proteomes" id="UP000749040">
    <property type="component" value="Unassembled WGS sequence"/>
</dbReference>
<dbReference type="Gene3D" id="1.10.260.40">
    <property type="entry name" value="lambda repressor-like DNA-binding domains"/>
    <property type="match status" value="1"/>
</dbReference>
<proteinExistence type="predicted"/>
<gene>
    <name evidence="2" type="ORF">ITX44_37850</name>
</gene>
<evidence type="ECO:0000313" key="2">
    <source>
        <dbReference type="EMBL" id="MBM9510225.1"/>
    </source>
</evidence>
<protein>
    <submittedName>
        <fullName evidence="2">Helix-turn-helix transcriptional regulator</fullName>
    </submittedName>
</protein>
<comment type="caution">
    <text evidence="2">The sequence shown here is derived from an EMBL/GenBank/DDBJ whole genome shotgun (WGS) entry which is preliminary data.</text>
</comment>
<name>A0ABS2U3N7_9ACTN</name>
<dbReference type="InterPro" id="IPR010982">
    <property type="entry name" value="Lambda_DNA-bd_dom_sf"/>
</dbReference>
<dbReference type="CDD" id="cd00093">
    <property type="entry name" value="HTH_XRE"/>
    <property type="match status" value="1"/>
</dbReference>
<evidence type="ECO:0000313" key="3">
    <source>
        <dbReference type="Proteomes" id="UP000749040"/>
    </source>
</evidence>
<sequence length="178" mass="19292">MTQSFIESPDVPPEGRLIATALKGVGFSQREAARRARISESRWRQIVSGYQSVSGRKAPVRGPDRTLARMALAVRVTPEDLEQAGRSEAAALLRTLEADRRAASSVPAPTPGAANRLDERWHVVRATLRGAGEGLTVAEYHALADRVADFFDQEPGPAGRDDLADPFDGPDGDEDFEE</sequence>